<protein>
    <recommendedName>
        <fullName evidence="2">Deltamethrin resistance protein prag01 domain-containing protein</fullName>
    </recommendedName>
</protein>
<dbReference type="AlphaFoldDB" id="Q4PLX8"/>
<dbReference type="HOGENOM" id="CLU_174240_0_0_1"/>
<keyword evidence="1" id="KW-0472">Membrane</keyword>
<dbReference type="VEuPathDB" id="VectorBase:ISCP_005002"/>
<dbReference type="VEuPathDB" id="VectorBase:ISCI012740"/>
<keyword evidence="1" id="KW-1133">Transmembrane helix</keyword>
<dbReference type="PANTHER" id="PTHR22133:SF2">
    <property type="entry name" value="AT01821P-RELATED"/>
    <property type="match status" value="1"/>
</dbReference>
<organism evidence="3">
    <name type="scientific">Ixodes scapularis</name>
    <name type="common">Black-legged tick</name>
    <name type="synonym">Deer tick</name>
    <dbReference type="NCBI Taxonomy" id="6945"/>
    <lineage>
        <taxon>Eukaryota</taxon>
        <taxon>Metazoa</taxon>
        <taxon>Ecdysozoa</taxon>
        <taxon>Arthropoda</taxon>
        <taxon>Chelicerata</taxon>
        <taxon>Arachnida</taxon>
        <taxon>Acari</taxon>
        <taxon>Parasitiformes</taxon>
        <taxon>Ixodida</taxon>
        <taxon>Ixodoidea</taxon>
        <taxon>Ixodidae</taxon>
        <taxon>Ixodinae</taxon>
        <taxon>Ixodes</taxon>
    </lineage>
</organism>
<dbReference type="OrthoDB" id="9981889at2759"/>
<dbReference type="Pfam" id="PF16020">
    <property type="entry name" value="Deltameth_res"/>
    <property type="match status" value="1"/>
</dbReference>
<keyword evidence="1" id="KW-0812">Transmembrane</keyword>
<accession>Q4PLX8</accession>
<dbReference type="EMBL" id="DQ066351">
    <property type="protein sequence ID" value="AAY66988.1"/>
    <property type="molecule type" value="mRNA"/>
</dbReference>
<feature type="domain" description="Deltamethrin resistance protein prag01" evidence="2">
    <location>
        <begin position="37"/>
        <end position="88"/>
    </location>
</feature>
<proteinExistence type="evidence at transcript level"/>
<sequence length="93" mass="10658">MIARLAAQRTLQCMLRRPVARPSTSYAPDHFKPPTMDDLPKFLGPWEEHYAKRQAKFNMQLAAAVAFFLTTSFVVYSLDIVDFVDPPPMKNKD</sequence>
<evidence type="ECO:0000313" key="3">
    <source>
        <dbReference type="EMBL" id="AAY66988.1"/>
    </source>
</evidence>
<reference evidence="3" key="2">
    <citation type="journal article" date="2006" name="Insect Biochem. Mol. Biol.">
        <title>An annotated catalog of salivary gland transcripts from Ixodes scapularis ticks.</title>
        <authorList>
            <person name="Ribeiro J.M."/>
            <person name="Alarcon-Chaidez F."/>
            <person name="Francischetti I.M."/>
            <person name="Mans B.J."/>
            <person name="Mather T.N."/>
            <person name="Valenzuela J.G."/>
            <person name="Wikel S.K."/>
        </authorList>
    </citation>
    <scope>NUCLEOTIDE SEQUENCE</scope>
    <source>
        <strain evidence="3">IS-18-24-clu397</strain>
        <tissue evidence="3">Salivary glands</tissue>
    </source>
</reference>
<evidence type="ECO:0000256" key="1">
    <source>
        <dbReference type="SAM" id="Phobius"/>
    </source>
</evidence>
<name>Q4PLX8_IXOSC</name>
<reference evidence="3" key="1">
    <citation type="submission" date="2005-05" db="EMBL/GenBank/DDBJ databases">
        <authorList>
            <person name="Tseng H.-P."/>
            <person name="Hseu T.-H."/>
            <person name="Buhler D.R."/>
            <person name="Wang W.-D."/>
            <person name="Tsai H.-L."/>
            <person name="Hu C.-H."/>
        </authorList>
    </citation>
    <scope>NUCLEOTIDE SEQUENCE</scope>
    <source>
        <strain evidence="3">IS-18-24-clu397</strain>
        <tissue evidence="3">Salivary glands</tissue>
    </source>
</reference>
<feature type="transmembrane region" description="Helical" evidence="1">
    <location>
        <begin position="61"/>
        <end position="78"/>
    </location>
</feature>
<evidence type="ECO:0000259" key="2">
    <source>
        <dbReference type="Pfam" id="PF16020"/>
    </source>
</evidence>
<dbReference type="PANTHER" id="PTHR22133">
    <property type="entry name" value="AT01821P-RELATED"/>
    <property type="match status" value="1"/>
</dbReference>
<dbReference type="InterPro" id="IPR031973">
    <property type="entry name" value="Deltameth_res_prag01"/>
</dbReference>
<dbReference type="VEuPathDB" id="VectorBase:ISCW012740"/>